<keyword evidence="1" id="KW-0119">Carbohydrate metabolism</keyword>
<dbReference type="Pfam" id="PF00480">
    <property type="entry name" value="ROK"/>
    <property type="match status" value="1"/>
</dbReference>
<dbReference type="GO" id="GO:0008865">
    <property type="term" value="F:fructokinase activity"/>
    <property type="evidence" value="ECO:0007669"/>
    <property type="project" value="UniProtKB-EC"/>
</dbReference>
<dbReference type="SUPFAM" id="SSF53067">
    <property type="entry name" value="Actin-like ATPase domain"/>
    <property type="match status" value="1"/>
</dbReference>
<name>A0AAW3YT90_9GAMM</name>
<dbReference type="PANTHER" id="PTHR18964">
    <property type="entry name" value="ROK (REPRESSOR, ORF, KINASE) FAMILY"/>
    <property type="match status" value="1"/>
</dbReference>
<dbReference type="InterPro" id="IPR049874">
    <property type="entry name" value="ROK_cs"/>
</dbReference>
<dbReference type="PROSITE" id="PS01125">
    <property type="entry name" value="ROK"/>
    <property type="match status" value="1"/>
</dbReference>
<dbReference type="CDD" id="cd24066">
    <property type="entry name" value="ASKHA_NBD_ROK_EcFRK-like"/>
    <property type="match status" value="1"/>
</dbReference>
<evidence type="ECO:0000256" key="1">
    <source>
        <dbReference type="ARBA" id="ARBA00023277"/>
    </source>
</evidence>
<protein>
    <submittedName>
        <fullName evidence="2">Fructokinase</fullName>
        <ecNumber evidence="2">2.7.1.4</ecNumber>
    </submittedName>
</protein>
<dbReference type="RefSeq" id="WP_038238561.1">
    <property type="nucleotide sequence ID" value="NZ_JACXBF010000269.1"/>
</dbReference>
<dbReference type="EMBL" id="JACXBF010000269">
    <property type="protein sequence ID" value="MBD2801278.1"/>
    <property type="molecule type" value="Genomic_DNA"/>
</dbReference>
<organism evidence="2">
    <name type="scientific">Xenorhabdus szentirmaii</name>
    <dbReference type="NCBI Taxonomy" id="290112"/>
    <lineage>
        <taxon>Bacteria</taxon>
        <taxon>Pseudomonadati</taxon>
        <taxon>Pseudomonadota</taxon>
        <taxon>Gammaproteobacteria</taxon>
        <taxon>Enterobacterales</taxon>
        <taxon>Morganellaceae</taxon>
        <taxon>Xenorhabdus</taxon>
    </lineage>
</organism>
<reference evidence="2" key="1">
    <citation type="submission" date="2020-09" db="EMBL/GenBank/DDBJ databases">
        <authorList>
            <person name="Palma L."/>
            <person name="Caballero P."/>
            <person name="Berry C."/>
            <person name="Del Valle E."/>
        </authorList>
    </citation>
    <scope>NUCLEOTIDE SEQUENCE</scope>
    <source>
        <strain evidence="2">M</strain>
    </source>
</reference>
<proteinExistence type="predicted"/>
<dbReference type="Gene3D" id="3.30.420.40">
    <property type="match status" value="2"/>
</dbReference>
<dbReference type="Proteomes" id="UP001193920">
    <property type="component" value="Unassembled WGS sequence"/>
</dbReference>
<dbReference type="NCBIfam" id="NF007108">
    <property type="entry name" value="PRK09557.1"/>
    <property type="match status" value="1"/>
</dbReference>
<keyword evidence="2" id="KW-0808">Transferase</keyword>
<accession>A0AAW3YT90</accession>
<comment type="caution">
    <text evidence="2">The sequence shown here is derived from an EMBL/GenBank/DDBJ whole genome shotgun (WGS) entry which is preliminary data.</text>
</comment>
<dbReference type="AlphaFoldDB" id="A0AAW3YT90"/>
<evidence type="ECO:0000313" key="2">
    <source>
        <dbReference type="EMBL" id="MBD2801278.1"/>
    </source>
</evidence>
<sequence length="302" mass="32420">MRIGIDLGGTKIEGIALGSQGEELYRKRVDTPRDDYQKTLEAIAGLVMEAEQVTGQQGTVGIGIPGVISPFTGKVKNANSVWINGKVLDQDISALLGREVRVANDANCLAVSEATDGAGEGMPMVFAVIIGTGCGSGMTFDRRVHSGGNGLAGEWGHNPLPWMDEDDLAYQDHAHCFCGKAGCTETFVSGTGFMQDYFMLSGVQKKGHEIIEALAQGDEWAELAMHRYEKRLARALAQVINLLDPDVIVLGGGMSNVDRLYNTLPDLVKKWVFGGECATPIRKAVHGDSSGVRGAAWLWPQQ</sequence>
<dbReference type="EC" id="2.7.1.4" evidence="2"/>
<gene>
    <name evidence="2" type="primary">mak</name>
    <name evidence="2" type="ORF">ID854_12625</name>
</gene>
<dbReference type="PANTHER" id="PTHR18964:SF174">
    <property type="entry name" value="D-ALLOSE KINASE-RELATED"/>
    <property type="match status" value="1"/>
</dbReference>
<reference evidence="2" key="2">
    <citation type="journal article" date="2024" name="Toxins">
        <title>Genome Sequence Analysis of Native Xenorhabdus Strains Isolated from Entomopathogenic Nematodes in Argentina.</title>
        <authorList>
            <person name="Palma L."/>
            <person name="Frizzo L."/>
            <person name="Kaiser S."/>
            <person name="Berry C."/>
            <person name="Caballero P."/>
            <person name="Bode H.B."/>
            <person name="Del Valle E.E."/>
        </authorList>
    </citation>
    <scope>NUCLEOTIDE SEQUENCE</scope>
    <source>
        <strain evidence="2">M</strain>
    </source>
</reference>
<dbReference type="InterPro" id="IPR000600">
    <property type="entry name" value="ROK"/>
</dbReference>
<dbReference type="InterPro" id="IPR043129">
    <property type="entry name" value="ATPase_NBD"/>
</dbReference>